<evidence type="ECO:0000256" key="3">
    <source>
        <dbReference type="ARBA" id="ARBA00022692"/>
    </source>
</evidence>
<accession>A0AAF3FMM5</accession>
<dbReference type="GO" id="GO:0005886">
    <property type="term" value="C:plasma membrane"/>
    <property type="evidence" value="ECO:0007669"/>
    <property type="project" value="TreeGrafter"/>
</dbReference>
<evidence type="ECO:0000256" key="7">
    <source>
        <dbReference type="ARBA" id="ARBA00023170"/>
    </source>
</evidence>
<comment type="similarity">
    <text evidence="2 9">Belongs to the G-protein coupled receptor 1 family.</text>
</comment>
<feature type="transmembrane region" description="Helical" evidence="10">
    <location>
        <begin position="23"/>
        <end position="51"/>
    </location>
</feature>
<dbReference type="PROSITE" id="PS00237">
    <property type="entry name" value="G_PROTEIN_RECEP_F1_1"/>
    <property type="match status" value="1"/>
</dbReference>
<dbReference type="PANTHER" id="PTHR24235">
    <property type="entry name" value="NEUROPEPTIDE Y RECEPTOR"/>
    <property type="match status" value="1"/>
</dbReference>
<keyword evidence="5 9" id="KW-0297">G-protein coupled receptor</keyword>
<dbReference type="Pfam" id="PF00001">
    <property type="entry name" value="7tm_1"/>
    <property type="match status" value="1"/>
</dbReference>
<keyword evidence="3 9" id="KW-0812">Transmembrane</keyword>
<evidence type="ECO:0000256" key="2">
    <source>
        <dbReference type="ARBA" id="ARBA00010663"/>
    </source>
</evidence>
<dbReference type="WBParaSite" id="MBELARI_LOCUS8425">
    <property type="protein sequence ID" value="MBELARI_LOCUS8425"/>
    <property type="gene ID" value="MBELARI_LOCUS8425"/>
</dbReference>
<dbReference type="Gene3D" id="1.20.1070.10">
    <property type="entry name" value="Rhodopsin 7-helix transmembrane proteins"/>
    <property type="match status" value="1"/>
</dbReference>
<evidence type="ECO:0000313" key="13">
    <source>
        <dbReference type="WBParaSite" id="MBELARI_LOCUS8425"/>
    </source>
</evidence>
<evidence type="ECO:0000256" key="4">
    <source>
        <dbReference type="ARBA" id="ARBA00022989"/>
    </source>
</evidence>
<comment type="subcellular location">
    <subcellularLocation>
        <location evidence="1">Membrane</location>
        <topology evidence="1">Multi-pass membrane protein</topology>
    </subcellularLocation>
</comment>
<dbReference type="SUPFAM" id="SSF81321">
    <property type="entry name" value="Family A G protein-coupled receptor-like"/>
    <property type="match status" value="1"/>
</dbReference>
<keyword evidence="4 10" id="KW-1133">Transmembrane helix</keyword>
<feature type="transmembrane region" description="Helical" evidence="10">
    <location>
        <begin position="188"/>
        <end position="211"/>
    </location>
</feature>
<dbReference type="AlphaFoldDB" id="A0AAF3FMM5"/>
<dbReference type="GO" id="GO:0004983">
    <property type="term" value="F:neuropeptide Y receptor activity"/>
    <property type="evidence" value="ECO:0007669"/>
    <property type="project" value="InterPro"/>
</dbReference>
<evidence type="ECO:0000259" key="11">
    <source>
        <dbReference type="PROSITE" id="PS50262"/>
    </source>
</evidence>
<feature type="transmembrane region" description="Helical" evidence="10">
    <location>
        <begin position="63"/>
        <end position="88"/>
    </location>
</feature>
<proteinExistence type="inferred from homology"/>
<dbReference type="InterPro" id="IPR017452">
    <property type="entry name" value="GPCR_Rhodpsn_7TM"/>
</dbReference>
<dbReference type="Proteomes" id="UP000887575">
    <property type="component" value="Unassembled WGS sequence"/>
</dbReference>
<dbReference type="InterPro" id="IPR000611">
    <property type="entry name" value="NPY_rcpt"/>
</dbReference>
<feature type="transmembrane region" description="Helical" evidence="10">
    <location>
        <begin position="264"/>
        <end position="283"/>
    </location>
</feature>
<keyword evidence="8 9" id="KW-0807">Transducer</keyword>
<name>A0AAF3FMM5_9BILA</name>
<evidence type="ECO:0000256" key="1">
    <source>
        <dbReference type="ARBA" id="ARBA00004141"/>
    </source>
</evidence>
<dbReference type="PANTHER" id="PTHR24235:SF9">
    <property type="entry name" value="G-PROTEIN COUPLED RECEPTORS FAMILY 1 PROFILE DOMAIN-CONTAINING PROTEIN"/>
    <property type="match status" value="1"/>
</dbReference>
<evidence type="ECO:0000256" key="9">
    <source>
        <dbReference type="RuleBase" id="RU000688"/>
    </source>
</evidence>
<feature type="domain" description="G-protein coupled receptors family 1 profile" evidence="11">
    <location>
        <begin position="42"/>
        <end position="275"/>
    </location>
</feature>
<sequence length="285" mass="32109">MNSSSSTQCVAISTQPDPTNHPVIVAIFVFIYLNIFTLGLIGNTAVIYLTLKHRHLQTVQNMFILNLALSDVIVCLLSMPFTLVTNIYKVWYFGSPFCHLLPMVQGISIFVSTFSLSAIALDRYNLVRKVKGKSNHIFRCLSCGSDSLGCFGCRLSSIWMVHGNPNISRICEEYCSETWPSPDVKRGYALLVLTTQFLLPFATMAVCYYTIFSVLKERCAVKLKKLTERSQLLETSIPQEQIGDGNESFEYQQRLTVVMQQRRTTTILASMVLLFGALSRIVLRC</sequence>
<protein>
    <recommendedName>
        <fullName evidence="11">G-protein coupled receptors family 1 profile domain-containing protein</fullName>
    </recommendedName>
</protein>
<dbReference type="GO" id="GO:0043005">
    <property type="term" value="C:neuron projection"/>
    <property type="evidence" value="ECO:0007669"/>
    <property type="project" value="TreeGrafter"/>
</dbReference>
<evidence type="ECO:0000256" key="6">
    <source>
        <dbReference type="ARBA" id="ARBA00023136"/>
    </source>
</evidence>
<evidence type="ECO:0000256" key="10">
    <source>
        <dbReference type="SAM" id="Phobius"/>
    </source>
</evidence>
<keyword evidence="6 10" id="KW-0472">Membrane</keyword>
<evidence type="ECO:0000256" key="8">
    <source>
        <dbReference type="ARBA" id="ARBA00023224"/>
    </source>
</evidence>
<dbReference type="InterPro" id="IPR000276">
    <property type="entry name" value="GPCR_Rhodpsn"/>
</dbReference>
<dbReference type="GO" id="GO:0042923">
    <property type="term" value="F:neuropeptide binding"/>
    <property type="evidence" value="ECO:0007669"/>
    <property type="project" value="TreeGrafter"/>
</dbReference>
<organism evidence="12 13">
    <name type="scientific">Mesorhabditis belari</name>
    <dbReference type="NCBI Taxonomy" id="2138241"/>
    <lineage>
        <taxon>Eukaryota</taxon>
        <taxon>Metazoa</taxon>
        <taxon>Ecdysozoa</taxon>
        <taxon>Nematoda</taxon>
        <taxon>Chromadorea</taxon>
        <taxon>Rhabditida</taxon>
        <taxon>Rhabditina</taxon>
        <taxon>Rhabditomorpha</taxon>
        <taxon>Rhabditoidea</taxon>
        <taxon>Rhabditidae</taxon>
        <taxon>Mesorhabditinae</taxon>
        <taxon>Mesorhabditis</taxon>
    </lineage>
</organism>
<keyword evidence="12" id="KW-1185">Reference proteome</keyword>
<feature type="transmembrane region" description="Helical" evidence="10">
    <location>
        <begin position="100"/>
        <end position="121"/>
    </location>
</feature>
<keyword evidence="7 9" id="KW-0675">Receptor</keyword>
<dbReference type="PROSITE" id="PS50262">
    <property type="entry name" value="G_PROTEIN_RECEP_F1_2"/>
    <property type="match status" value="1"/>
</dbReference>
<reference evidence="13" key="1">
    <citation type="submission" date="2024-02" db="UniProtKB">
        <authorList>
            <consortium name="WormBaseParasite"/>
        </authorList>
    </citation>
    <scope>IDENTIFICATION</scope>
</reference>
<evidence type="ECO:0000256" key="5">
    <source>
        <dbReference type="ARBA" id="ARBA00023040"/>
    </source>
</evidence>
<dbReference type="PRINTS" id="PR01012">
    <property type="entry name" value="NRPEPTIDEYR"/>
</dbReference>
<dbReference type="PRINTS" id="PR00237">
    <property type="entry name" value="GPCRRHODOPSN"/>
</dbReference>
<evidence type="ECO:0000313" key="12">
    <source>
        <dbReference type="Proteomes" id="UP000887575"/>
    </source>
</evidence>